<dbReference type="Pfam" id="PF18013">
    <property type="entry name" value="Phage_lysozyme2"/>
    <property type="match status" value="1"/>
</dbReference>
<accession>A0A212L1V1</accession>
<dbReference type="NCBIfam" id="TIGR02675">
    <property type="entry name" value="tape_meas_nterm"/>
    <property type="match status" value="1"/>
</dbReference>
<evidence type="ECO:0000256" key="1">
    <source>
        <dbReference type="ARBA" id="ARBA00023054"/>
    </source>
</evidence>
<feature type="coiled-coil region" evidence="2">
    <location>
        <begin position="428"/>
        <end position="455"/>
    </location>
</feature>
<evidence type="ECO:0000259" key="4">
    <source>
        <dbReference type="Pfam" id="PF18013"/>
    </source>
</evidence>
<dbReference type="RefSeq" id="WP_288199039.1">
    <property type="nucleotide sequence ID" value="NZ_LT608334.1"/>
</dbReference>
<keyword evidence="1 2" id="KW-0175">Coiled coil</keyword>
<organism evidence="6">
    <name type="scientific">uncultured Pleomorphomonas sp</name>
    <dbReference type="NCBI Taxonomy" id="442121"/>
    <lineage>
        <taxon>Bacteria</taxon>
        <taxon>Pseudomonadati</taxon>
        <taxon>Pseudomonadota</taxon>
        <taxon>Alphaproteobacteria</taxon>
        <taxon>Hyphomicrobiales</taxon>
        <taxon>Pleomorphomonadaceae</taxon>
        <taxon>Pleomorphomonas</taxon>
        <taxon>environmental samples</taxon>
    </lineage>
</organism>
<dbReference type="PANTHER" id="PTHR32083:SF48">
    <property type="entry name" value="TRANS-GOLGI NETWORK-LOCALIZED SYP41-INTERACTING PROTEIN 1"/>
    <property type="match status" value="1"/>
</dbReference>
<name>A0A212L1V1_9HYPH</name>
<feature type="coiled-coil region" evidence="2">
    <location>
        <begin position="638"/>
        <end position="668"/>
    </location>
</feature>
<gene>
    <name evidence="6" type="ORF">KL86PLE_100234</name>
</gene>
<feature type="domain" description="Phage tail lysozyme" evidence="4">
    <location>
        <begin position="1026"/>
        <end position="1153"/>
    </location>
</feature>
<sequence length="1411" mass="148008">MTDIAPLGFSIDTGPLKQAQQEAQKTAVEFAKMADSAGKAAETAGRKADSLRKAANEAKKAAEGSTVAAQQEAIALEKAAQKAEAAAKSKRTEAEAIKKSADAAKDHAAAVEKMSGRASSASDSVSKLAAQANRASSAFASGISSATGFASSMAGSGGSGLAGAFSTATTSLARFLPALGSIGVAAGAAATGIGIVGAATYSATKFLASYQDRLDAVDARIRNTMQVSGTMARKIRDDLTAMSQNTGLGFGASSDAFLRMARNRGSIGATTSDLLTLTEATQKLGVVSGAGAGEVGSGMLQLSQALASGRLQGDELRSIMEQMPALAKAIADGLGVGVGQLRTMGSEGQLTSDKVFKAILSQVGKIRDEFAAMPDTVERANQRLSDSWDRLFANMGKAWNASPMVQGATNATNYVVAGAANSLDSSPEAEQRRRLTKVQGDLRDLEAQLEKARRQAAIGPDGWNDGVSLTQSQLDANVQVTANRLQSAQLQAEPALHLTEMRDIASYNAATKESASVQGAAVERGTTLATNLLQLASAQKEVATNSATLNEAIKTLQSGLTSLSPEESAKKLAVLQSALLVVRGAAERATDAFTRYRMETERMSIRTNVFGTDAGLYEEAAKLRQDAQDQGQQVSADAAVAAVVARRLEEARRKAEQEASAIGDIQKQVEAARRGREALAVEQARQAKEAELGATAAATPEGQASIADAMEAARRRYQKERELRNAQSEWEPEARAIGDVRREIEKLQRATSDLNAVRGKNPWQQQQIQFESELAESLKTIDPTQQAAYAAARRAQFAAQRQNQIESPFTDNANTVEELQRQIETQTAAFGRSKADAASLNEQLRLYNQLTRQGIEITPELAARIKEAGDSYGTTEAKLQDLTEQQQQAISSMDGFRSATRSALGSLFEGDYKSAGLSIVNFFKDKVLDNLNQSLFGKSGELGGGTFGDFFAGLFGGSQALGSSEANALWVKIANDVLVPGSNGTPSANATLPGISNLTGNTGAGGAGSLNGLSGVSTLSGSGRATAGSLYAYARQLGFSDVQAAALIGNMRQESGLNSTALNKGEGAYGLIQWRLDRRNALNAYAGDDVSDPYAQMRFMRSEMFGPESRAGSKFLAATDLAGANDALKGYIRYGDDSQGLRLDYAQQALDQFGQKVSTASQSVEQFGTKTDQAGQQAGQTASGGGYASSLTLTPAQASMMPAGVSPYGTGWANTDPNAFGLGDLFSGLTSGLGNIFGQFGSIFSTIFSGLFKGIGGGSGGGIFSSLLGWLFNADGNVFQSPSLHRYVNQVVDRPTFFAFANGGAIMGEAGEEAVMPLKRMSNGKLGVSASASAAPTFAPANASYEGGRSQTIYSPSVTNVVQSTGNRQADDALAKRMNQETKTVLDNHLLEFVHRENRSGGLFDQRQKFT</sequence>
<dbReference type="Pfam" id="PF20155">
    <property type="entry name" value="TMP_3"/>
    <property type="match status" value="1"/>
</dbReference>
<feature type="region of interest" description="Disordered" evidence="3">
    <location>
        <begin position="37"/>
        <end position="67"/>
    </location>
</feature>
<dbReference type="InterPro" id="IPR013491">
    <property type="entry name" value="Tape_meas_N"/>
</dbReference>
<evidence type="ECO:0000259" key="5">
    <source>
        <dbReference type="Pfam" id="PF20155"/>
    </source>
</evidence>
<protein>
    <submittedName>
        <fullName evidence="6">Uncharacterized protein</fullName>
    </submittedName>
</protein>
<feature type="domain" description="Tape measure protein N-terminal" evidence="5">
    <location>
        <begin position="209"/>
        <end position="396"/>
    </location>
</feature>
<reference evidence="6" key="1">
    <citation type="submission" date="2016-08" db="EMBL/GenBank/DDBJ databases">
        <authorList>
            <person name="Seilhamer J.J."/>
        </authorList>
    </citation>
    <scope>NUCLEOTIDE SEQUENCE</scope>
    <source>
        <strain evidence="6">86</strain>
    </source>
</reference>
<dbReference type="EMBL" id="FMJD01000002">
    <property type="protein sequence ID" value="SCM71486.1"/>
    <property type="molecule type" value="Genomic_DNA"/>
</dbReference>
<evidence type="ECO:0000256" key="2">
    <source>
        <dbReference type="SAM" id="Coils"/>
    </source>
</evidence>
<dbReference type="InterPro" id="IPR041219">
    <property type="entry name" value="Phage_lysozyme2"/>
</dbReference>
<dbReference type="Gene3D" id="1.10.530.10">
    <property type="match status" value="1"/>
</dbReference>
<feature type="compositionally biased region" description="Basic and acidic residues" evidence="3">
    <location>
        <begin position="44"/>
        <end position="62"/>
    </location>
</feature>
<evidence type="ECO:0000256" key="3">
    <source>
        <dbReference type="SAM" id="MobiDB-lite"/>
    </source>
</evidence>
<dbReference type="PANTHER" id="PTHR32083">
    <property type="entry name" value="CILIA AND FLAGELLA-ASSOCIATED PROTEIN 58-RELATED"/>
    <property type="match status" value="1"/>
</dbReference>
<evidence type="ECO:0000313" key="6">
    <source>
        <dbReference type="EMBL" id="SCM71486.1"/>
    </source>
</evidence>
<proteinExistence type="predicted"/>
<dbReference type="GO" id="GO:0005856">
    <property type="term" value="C:cytoskeleton"/>
    <property type="evidence" value="ECO:0007669"/>
    <property type="project" value="TreeGrafter"/>
</dbReference>